<evidence type="ECO:0000313" key="3">
    <source>
        <dbReference type="Proteomes" id="UP001165121"/>
    </source>
</evidence>
<name>A0A9W6Y1Z1_9STRA</name>
<reference evidence="2" key="1">
    <citation type="submission" date="2023-04" db="EMBL/GenBank/DDBJ databases">
        <title>Phytophthora fragariaefolia NBRC 109709.</title>
        <authorList>
            <person name="Ichikawa N."/>
            <person name="Sato H."/>
            <person name="Tonouchi N."/>
        </authorList>
    </citation>
    <scope>NUCLEOTIDE SEQUENCE</scope>
    <source>
        <strain evidence="2">NBRC 109709</strain>
    </source>
</reference>
<sequence length="137" mass="15671">MARDISSYYWNVFGLSRKIVSRTNNPLERFHRQLSTKFPVPHPSLERFVSTIEILSREYVAQRRAVIAGQPPTRKRFVLPRAPTLPNENDIESSESSSDSDDDAEDVDADAYISSEISSAHDSSEDMEEYHHLSDRT</sequence>
<feature type="compositionally biased region" description="Acidic residues" evidence="1">
    <location>
        <begin position="89"/>
        <end position="109"/>
    </location>
</feature>
<dbReference type="OrthoDB" id="127997at2759"/>
<feature type="region of interest" description="Disordered" evidence="1">
    <location>
        <begin position="72"/>
        <end position="137"/>
    </location>
</feature>
<dbReference type="Proteomes" id="UP001165121">
    <property type="component" value="Unassembled WGS sequence"/>
</dbReference>
<feature type="compositionally biased region" description="Low complexity" evidence="1">
    <location>
        <begin position="110"/>
        <end position="121"/>
    </location>
</feature>
<dbReference type="EMBL" id="BSXT01002680">
    <property type="protein sequence ID" value="GMF50354.1"/>
    <property type="molecule type" value="Genomic_DNA"/>
</dbReference>
<protein>
    <submittedName>
        <fullName evidence="2">Unnamed protein product</fullName>
    </submittedName>
</protein>
<evidence type="ECO:0000313" key="2">
    <source>
        <dbReference type="EMBL" id="GMF50354.1"/>
    </source>
</evidence>
<proteinExistence type="predicted"/>
<gene>
    <name evidence="2" type="ORF">Pfra01_002008300</name>
</gene>
<accession>A0A9W6Y1Z1</accession>
<keyword evidence="3" id="KW-1185">Reference proteome</keyword>
<organism evidence="2 3">
    <name type="scientific">Phytophthora fragariaefolia</name>
    <dbReference type="NCBI Taxonomy" id="1490495"/>
    <lineage>
        <taxon>Eukaryota</taxon>
        <taxon>Sar</taxon>
        <taxon>Stramenopiles</taxon>
        <taxon>Oomycota</taxon>
        <taxon>Peronosporomycetes</taxon>
        <taxon>Peronosporales</taxon>
        <taxon>Peronosporaceae</taxon>
        <taxon>Phytophthora</taxon>
    </lineage>
</organism>
<evidence type="ECO:0000256" key="1">
    <source>
        <dbReference type="SAM" id="MobiDB-lite"/>
    </source>
</evidence>
<comment type="caution">
    <text evidence="2">The sequence shown here is derived from an EMBL/GenBank/DDBJ whole genome shotgun (WGS) entry which is preliminary data.</text>
</comment>
<dbReference type="AlphaFoldDB" id="A0A9W6Y1Z1"/>